<reference evidence="2" key="1">
    <citation type="submission" date="2016-03" db="EMBL/GenBank/DDBJ databases">
        <authorList>
            <person name="Ploux O."/>
        </authorList>
    </citation>
    <scope>NUCLEOTIDE SEQUENCE</scope>
    <source>
        <strain evidence="2">UC1</strain>
    </source>
</reference>
<sequence length="168" mass="18432">MTKDHVTEHPRRGPVVIEQPTVPVPGETLAEAGQRIRAAMPIRGHTASGDECLARRLAIDATLATHRVWQRERQWHTALIDGRITGVWAGSPEEAELDLTVRHGTRCHWVIADPTSAISNEYLPGGRRASAPHRRFTLGPPCRARDKFTPTNSPDSLEPPSTGPAPSH</sequence>
<proteinExistence type="predicted"/>
<organism evidence="2">
    <name type="scientific">uncultured Microbacterium sp</name>
    <dbReference type="NCBI Taxonomy" id="191216"/>
    <lineage>
        <taxon>Bacteria</taxon>
        <taxon>Bacillati</taxon>
        <taxon>Actinomycetota</taxon>
        <taxon>Actinomycetes</taxon>
        <taxon>Micrococcales</taxon>
        <taxon>Microbacteriaceae</taxon>
        <taxon>Microbacterium</taxon>
        <taxon>environmental samples</taxon>
    </lineage>
</organism>
<accession>A0A1Y5NZQ5</accession>
<gene>
    <name evidence="2" type="ORF">MIPYR_20289</name>
</gene>
<evidence type="ECO:0000256" key="1">
    <source>
        <dbReference type="SAM" id="MobiDB-lite"/>
    </source>
</evidence>
<feature type="region of interest" description="Disordered" evidence="1">
    <location>
        <begin position="124"/>
        <end position="168"/>
    </location>
</feature>
<dbReference type="EMBL" id="FLQR01000006">
    <property type="protein sequence ID" value="SBS71903.1"/>
    <property type="molecule type" value="Genomic_DNA"/>
</dbReference>
<protein>
    <submittedName>
        <fullName evidence="2">Uncharacterized protein</fullName>
    </submittedName>
</protein>
<dbReference type="AlphaFoldDB" id="A0A1Y5NZQ5"/>
<evidence type="ECO:0000313" key="2">
    <source>
        <dbReference type="EMBL" id="SBS71903.1"/>
    </source>
</evidence>
<name>A0A1Y5NZQ5_9MICO</name>